<proteinExistence type="predicted"/>
<evidence type="ECO:0000313" key="1">
    <source>
        <dbReference type="EMBL" id="KAJ1163354.1"/>
    </source>
</evidence>
<protein>
    <submittedName>
        <fullName evidence="1">Uncharacterized protein</fullName>
    </submittedName>
</protein>
<dbReference type="AlphaFoldDB" id="A0AAV7SH26"/>
<evidence type="ECO:0000313" key="2">
    <source>
        <dbReference type="Proteomes" id="UP001066276"/>
    </source>
</evidence>
<dbReference type="Proteomes" id="UP001066276">
    <property type="component" value="Chromosome 4_2"/>
</dbReference>
<name>A0AAV7SH26_PLEWA</name>
<keyword evidence="2" id="KW-1185">Reference proteome</keyword>
<accession>A0AAV7SH26</accession>
<organism evidence="1 2">
    <name type="scientific">Pleurodeles waltl</name>
    <name type="common">Iberian ribbed newt</name>
    <dbReference type="NCBI Taxonomy" id="8319"/>
    <lineage>
        <taxon>Eukaryota</taxon>
        <taxon>Metazoa</taxon>
        <taxon>Chordata</taxon>
        <taxon>Craniata</taxon>
        <taxon>Vertebrata</taxon>
        <taxon>Euteleostomi</taxon>
        <taxon>Amphibia</taxon>
        <taxon>Batrachia</taxon>
        <taxon>Caudata</taxon>
        <taxon>Salamandroidea</taxon>
        <taxon>Salamandridae</taxon>
        <taxon>Pleurodelinae</taxon>
        <taxon>Pleurodeles</taxon>
    </lineage>
</organism>
<comment type="caution">
    <text evidence="1">The sequence shown here is derived from an EMBL/GenBank/DDBJ whole genome shotgun (WGS) entry which is preliminary data.</text>
</comment>
<sequence>MEPRCGSSRSACSTYDITVSSARRRVRSTALFAHNTRRPLDTWCSCHVKKNKRGASLDGEMLHLEQRPLIKWCSCRSGVRTATTNTIFRPQHTAKQ</sequence>
<reference evidence="1" key="1">
    <citation type="journal article" date="2022" name="bioRxiv">
        <title>Sequencing and chromosome-scale assembly of the giantPleurodeles waltlgenome.</title>
        <authorList>
            <person name="Brown T."/>
            <person name="Elewa A."/>
            <person name="Iarovenko S."/>
            <person name="Subramanian E."/>
            <person name="Araus A.J."/>
            <person name="Petzold A."/>
            <person name="Susuki M."/>
            <person name="Suzuki K.-i.T."/>
            <person name="Hayashi T."/>
            <person name="Toyoda A."/>
            <person name="Oliveira C."/>
            <person name="Osipova E."/>
            <person name="Leigh N.D."/>
            <person name="Simon A."/>
            <person name="Yun M.H."/>
        </authorList>
    </citation>
    <scope>NUCLEOTIDE SEQUENCE</scope>
    <source>
        <strain evidence="1">20211129_DDA</strain>
        <tissue evidence="1">Liver</tissue>
    </source>
</reference>
<dbReference type="EMBL" id="JANPWB010000008">
    <property type="protein sequence ID" value="KAJ1163354.1"/>
    <property type="molecule type" value="Genomic_DNA"/>
</dbReference>
<gene>
    <name evidence="1" type="ORF">NDU88_003813</name>
</gene>